<dbReference type="Proteomes" id="UP001168821">
    <property type="component" value="Unassembled WGS sequence"/>
</dbReference>
<name>A0AA38MQZ7_9CUCU</name>
<evidence type="ECO:0000313" key="1">
    <source>
        <dbReference type="EMBL" id="KAJ3664612.1"/>
    </source>
</evidence>
<accession>A0AA38MQZ7</accession>
<reference evidence="1" key="1">
    <citation type="journal article" date="2023" name="G3 (Bethesda)">
        <title>Whole genome assemblies of Zophobas morio and Tenebrio molitor.</title>
        <authorList>
            <person name="Kaur S."/>
            <person name="Stinson S.A."/>
            <person name="diCenzo G.C."/>
        </authorList>
    </citation>
    <scope>NUCLEOTIDE SEQUENCE</scope>
    <source>
        <strain evidence="1">QUZm001</strain>
    </source>
</reference>
<organism evidence="1 2">
    <name type="scientific">Zophobas morio</name>
    <dbReference type="NCBI Taxonomy" id="2755281"/>
    <lineage>
        <taxon>Eukaryota</taxon>
        <taxon>Metazoa</taxon>
        <taxon>Ecdysozoa</taxon>
        <taxon>Arthropoda</taxon>
        <taxon>Hexapoda</taxon>
        <taxon>Insecta</taxon>
        <taxon>Pterygota</taxon>
        <taxon>Neoptera</taxon>
        <taxon>Endopterygota</taxon>
        <taxon>Coleoptera</taxon>
        <taxon>Polyphaga</taxon>
        <taxon>Cucujiformia</taxon>
        <taxon>Tenebrionidae</taxon>
        <taxon>Zophobas</taxon>
    </lineage>
</organism>
<evidence type="ECO:0000313" key="2">
    <source>
        <dbReference type="Proteomes" id="UP001168821"/>
    </source>
</evidence>
<protein>
    <submittedName>
        <fullName evidence="1">Uncharacterized protein</fullName>
    </submittedName>
</protein>
<keyword evidence="2" id="KW-1185">Reference proteome</keyword>
<gene>
    <name evidence="1" type="ORF">Zmor_000166</name>
</gene>
<proteinExistence type="predicted"/>
<dbReference type="EMBL" id="JALNTZ010000001">
    <property type="protein sequence ID" value="KAJ3664612.1"/>
    <property type="molecule type" value="Genomic_DNA"/>
</dbReference>
<dbReference type="AlphaFoldDB" id="A0AA38MQZ7"/>
<comment type="caution">
    <text evidence="1">The sequence shown here is derived from an EMBL/GenBank/DDBJ whole genome shotgun (WGS) entry which is preliminary data.</text>
</comment>
<sequence>MLLRPELALFITRFSTLHYLIISVQTRNYSDGMDWVVFLGLLGLDDRVNALHDGDVELISAGKYVEEAIKSCITGYGTNGRNECHFVYFLPLFMTKMSVNVGRSGNLKI</sequence>